<evidence type="ECO:0000313" key="1">
    <source>
        <dbReference type="EMBL" id="MQN89813.1"/>
    </source>
</evidence>
<protein>
    <submittedName>
        <fullName evidence="1">Toprim domain-containing protein</fullName>
    </submittedName>
</protein>
<sequence length="490" mass="56241">MTDEQTFADYRSRLNIKDVLEDAGYTFYKRDGLRYPAYVRLGSDGKRISGDKYIVMPNKNCCFQPPTIKLYSVTSFIWEHPDLFKEYKNGMKESALVHKVCQRLLNIPVEHRSQDVHNPTVSSKPFDINDYKIDRFNPKDFESQKPFYAFFKSRGIDFATRCAFHHSFFLASKTAKDGSTYKNLSFPMHIPGQPDKCVGLEERGYPRKDGSARKGMATGTNASEGLWMASPKKTALQDARIVLVFESAYDAMAFYQLQMRKESGLDQRGRQDLKAGVYVSTGGNPSYGQIQGLLKAAPQATFHLGFDKDVAGKQFVANFEDIASKQSPVAPGNVPTDMREFMESFDKQPKTIKELLSFNDENYSLLPHELKQLYLFYDSAKEEALEYHYSPFLCKEEKQEAADKMNKAFKDFKDALLQKLNLHEDQDLAPVKIIREEPSEGYKDFNDELLDKKQFSMTDVVETAFDENGVDLTFERQEENEETKHHGFKR</sequence>
<dbReference type="EMBL" id="VZBQ01000092">
    <property type="protein sequence ID" value="MQN89813.1"/>
    <property type="molecule type" value="Genomic_DNA"/>
</dbReference>
<name>A0A646HJU7_9BACT</name>
<dbReference type="AlphaFoldDB" id="A0A646HJU7"/>
<accession>A0A646HJU7</accession>
<dbReference type="Pfam" id="PF13155">
    <property type="entry name" value="Toprim_2"/>
    <property type="match status" value="1"/>
</dbReference>
<organism evidence="1 2">
    <name type="scientific">Segatella copri</name>
    <dbReference type="NCBI Taxonomy" id="165179"/>
    <lineage>
        <taxon>Bacteria</taxon>
        <taxon>Pseudomonadati</taxon>
        <taxon>Bacteroidota</taxon>
        <taxon>Bacteroidia</taxon>
        <taxon>Bacteroidales</taxon>
        <taxon>Prevotellaceae</taxon>
        <taxon>Segatella</taxon>
    </lineage>
</organism>
<proteinExistence type="predicted"/>
<dbReference type="Proteomes" id="UP000420635">
    <property type="component" value="Unassembled WGS sequence"/>
</dbReference>
<gene>
    <name evidence="1" type="ORF">F7D59_08120</name>
</gene>
<reference evidence="2" key="1">
    <citation type="submission" date="2019-09" db="EMBL/GenBank/DDBJ databases">
        <title>Distinct polysaccharide growth profiles of human intestinal Prevotella copri isolates.</title>
        <authorList>
            <person name="Fehlner-Peach H."/>
            <person name="Magnabosco C."/>
            <person name="Raghavan V."/>
            <person name="Scher J.U."/>
            <person name="Tett A."/>
            <person name="Cox L.M."/>
            <person name="Gottsegen C."/>
            <person name="Watters A."/>
            <person name="Wiltshire- Gordon J.D."/>
            <person name="Segata N."/>
            <person name="Bonneau R."/>
            <person name="Littman D.R."/>
        </authorList>
    </citation>
    <scope>NUCLEOTIDE SEQUENCE [LARGE SCALE GENOMIC DNA]</scope>
    <source>
        <strain evidence="2">iP54</strain>
    </source>
</reference>
<comment type="caution">
    <text evidence="1">The sequence shown here is derived from an EMBL/GenBank/DDBJ whole genome shotgun (WGS) entry which is preliminary data.</text>
</comment>
<dbReference type="RefSeq" id="WP_153113657.1">
    <property type="nucleotide sequence ID" value="NZ_VZAS01000137.1"/>
</dbReference>
<evidence type="ECO:0000313" key="2">
    <source>
        <dbReference type="Proteomes" id="UP000420635"/>
    </source>
</evidence>